<dbReference type="InterPro" id="IPR011059">
    <property type="entry name" value="Metal-dep_hydrolase_composite"/>
</dbReference>
<dbReference type="PANTHER" id="PTHR32027">
    <property type="entry name" value="CYTOSINE DEAMINASE"/>
    <property type="match status" value="1"/>
</dbReference>
<evidence type="ECO:0000313" key="3">
    <source>
        <dbReference type="Proteomes" id="UP000293568"/>
    </source>
</evidence>
<accession>A0A4P6ETE7</accession>
<evidence type="ECO:0000259" key="1">
    <source>
        <dbReference type="Pfam" id="PF07969"/>
    </source>
</evidence>
<dbReference type="InterPro" id="IPR032466">
    <property type="entry name" value="Metal_Hydrolase"/>
</dbReference>
<dbReference type="GO" id="GO:0016814">
    <property type="term" value="F:hydrolase activity, acting on carbon-nitrogen (but not peptide) bonds, in cyclic amidines"/>
    <property type="evidence" value="ECO:0007669"/>
    <property type="project" value="TreeGrafter"/>
</dbReference>
<dbReference type="InterPro" id="IPR013108">
    <property type="entry name" value="Amidohydro_3"/>
</dbReference>
<proteinExistence type="predicted"/>
<dbReference type="EMBL" id="CP035492">
    <property type="protein sequence ID" value="QAY66450.1"/>
    <property type="molecule type" value="Genomic_DNA"/>
</dbReference>
<keyword evidence="3" id="KW-1185">Reference proteome</keyword>
<dbReference type="Pfam" id="PF07969">
    <property type="entry name" value="Amidohydro_3"/>
    <property type="match status" value="1"/>
</dbReference>
<feature type="domain" description="Amidohydrolase 3" evidence="1">
    <location>
        <begin position="1"/>
        <end position="93"/>
    </location>
</feature>
<organism evidence="2 3">
    <name type="scientific">Paenibacillus protaetiae</name>
    <dbReference type="NCBI Taxonomy" id="2509456"/>
    <lineage>
        <taxon>Bacteria</taxon>
        <taxon>Bacillati</taxon>
        <taxon>Bacillota</taxon>
        <taxon>Bacilli</taxon>
        <taxon>Bacillales</taxon>
        <taxon>Paenibacillaceae</taxon>
        <taxon>Paenibacillus</taxon>
    </lineage>
</organism>
<dbReference type="Gene3D" id="3.20.20.140">
    <property type="entry name" value="Metal-dependent hydrolases"/>
    <property type="match status" value="1"/>
</dbReference>
<dbReference type="PANTHER" id="PTHR32027:SF0">
    <property type="entry name" value="CYTOSINE DEAMINASE"/>
    <property type="match status" value="1"/>
</dbReference>
<dbReference type="KEGG" id="pprt:ET464_08540"/>
<reference evidence="2 3" key="1">
    <citation type="submission" date="2019-01" db="EMBL/GenBank/DDBJ databases">
        <title>Genome sequencing of strain FW100M-2.</title>
        <authorList>
            <person name="Heo J."/>
            <person name="Kim S.-J."/>
            <person name="Kim J.-S."/>
            <person name="Hong S.-B."/>
            <person name="Kwon S.-W."/>
        </authorList>
    </citation>
    <scope>NUCLEOTIDE SEQUENCE [LARGE SCALE GENOMIC DNA]</scope>
    <source>
        <strain evidence="2 3">FW100M-2</strain>
    </source>
</reference>
<dbReference type="Gene3D" id="2.30.40.10">
    <property type="entry name" value="Urease, subunit C, domain 1"/>
    <property type="match status" value="1"/>
</dbReference>
<dbReference type="OrthoDB" id="9815027at2"/>
<gene>
    <name evidence="2" type="ORF">ET464_08540</name>
</gene>
<dbReference type="InterPro" id="IPR052349">
    <property type="entry name" value="Metallo-hydrolase_Enzymes"/>
</dbReference>
<sequence>MAAGIPVAAASDNVHDPFHPFGRGDLLQIGLITAYGAHMGSPADLRTLLRMMTVVPAGILGLRDYGIAAGHTADFVILDAGTPDELFTMMPDRRWIYRGGAWLKTAAPPAGWELPELAAEWARYGSHGL</sequence>
<dbReference type="SUPFAM" id="SSF51556">
    <property type="entry name" value="Metallo-dependent hydrolases"/>
    <property type="match status" value="1"/>
</dbReference>
<dbReference type="Proteomes" id="UP000293568">
    <property type="component" value="Chromosome"/>
</dbReference>
<evidence type="ECO:0000313" key="2">
    <source>
        <dbReference type="EMBL" id="QAY66450.1"/>
    </source>
</evidence>
<protein>
    <recommendedName>
        <fullName evidence="1">Amidohydrolase 3 domain-containing protein</fullName>
    </recommendedName>
</protein>
<dbReference type="AlphaFoldDB" id="A0A4P6ETE7"/>
<name>A0A4P6ETE7_9BACL</name>